<dbReference type="KEGG" id="bbgw:UT28_C0001G0520"/>
<evidence type="ECO:0000313" key="2">
    <source>
        <dbReference type="EMBL" id="AKM82325.1"/>
    </source>
</evidence>
<proteinExistence type="predicted"/>
<dbReference type="EMBL" id="CP011213">
    <property type="protein sequence ID" value="AKM82325.1"/>
    <property type="molecule type" value="Genomic_DNA"/>
</dbReference>
<sequence length="273" mass="30290">MSEQLTQGQEGEDFVAPENGHETDTHSVRLMERFANFAVKFPGGKFLIPAAALMGMMVSQPAQSKELGAREFLKIQGGIRMALPAEAAAAFHIGGAKRTPEGIVANSDRDVLDLNMKLGDVYHQTNRFEGEYIGKDTDETIRADEKKFNEKIYEICGEDDKHTAHFIQNRLQAIRKDQWPDGKGDHARIVREVQAPTSDGSSTTVKEPIPIAWATIGDVNEKVREDLTGMIHELWNLTDPGERAAAMEEITREEFRIIGAGVEGVMKNNTVNK</sequence>
<evidence type="ECO:0000256" key="1">
    <source>
        <dbReference type="SAM" id="MobiDB-lite"/>
    </source>
</evidence>
<accession>A0A0G4B430</accession>
<name>A0A0G4B430_9BACT</name>
<gene>
    <name evidence="2" type="ORF">UT28_C0001G0520</name>
</gene>
<reference evidence="2 3" key="1">
    <citation type="journal article" date="2015" name="Nature">
        <title>rRNA introns, odd ribosomes, and small enigmatic genomes across a large radiation of phyla.</title>
        <authorList>
            <person name="Brown C.T."/>
            <person name="Hug L.A."/>
            <person name="Thomas B.C."/>
            <person name="Sharon I."/>
            <person name="Castelle C.J."/>
            <person name="Singh A."/>
            <person name="Wilkins M.J."/>
            <person name="Williams K.H."/>
            <person name="Banfield J.F."/>
        </authorList>
    </citation>
    <scope>NUCLEOTIDE SEQUENCE [LARGE SCALE GENOMIC DNA]</scope>
</reference>
<organism evidence="2 3">
    <name type="scientific">Berkelbacteria bacterium GW2011_GWE1_39_12</name>
    <dbReference type="NCBI Taxonomy" id="1618337"/>
    <lineage>
        <taxon>Bacteria</taxon>
        <taxon>Candidatus Berkelbacteria</taxon>
    </lineage>
</organism>
<evidence type="ECO:0000313" key="3">
    <source>
        <dbReference type="Proteomes" id="UP000035648"/>
    </source>
</evidence>
<protein>
    <submittedName>
        <fullName evidence="2">Uncharacterized protein</fullName>
    </submittedName>
</protein>
<feature type="region of interest" description="Disordered" evidence="1">
    <location>
        <begin position="1"/>
        <end position="23"/>
    </location>
</feature>
<dbReference type="AlphaFoldDB" id="A0A0G4B430"/>
<dbReference type="Proteomes" id="UP000035648">
    <property type="component" value="Chromosome"/>
</dbReference>